<feature type="compositionally biased region" description="Basic and acidic residues" evidence="2">
    <location>
        <begin position="258"/>
        <end position="267"/>
    </location>
</feature>
<dbReference type="InterPro" id="IPR051186">
    <property type="entry name" value="RRM_HNRPC/RALY_subfam"/>
</dbReference>
<evidence type="ECO:0000256" key="2">
    <source>
        <dbReference type="SAM" id="MobiDB-lite"/>
    </source>
</evidence>
<protein>
    <submittedName>
        <fullName evidence="3">Uncharacterized protein</fullName>
    </submittedName>
</protein>
<dbReference type="AlphaFoldDB" id="A0A3B3Q5S6"/>
<evidence type="ECO:0000313" key="4">
    <source>
        <dbReference type="Proteomes" id="UP000261540"/>
    </source>
</evidence>
<keyword evidence="1" id="KW-0694">RNA-binding</keyword>
<evidence type="ECO:0000256" key="1">
    <source>
        <dbReference type="ARBA" id="ARBA00022884"/>
    </source>
</evidence>
<dbReference type="STRING" id="1676925.ENSPKIP00000001982"/>
<dbReference type="GeneTree" id="ENSGT00940000168437"/>
<name>A0A3B3Q5S6_9TELE</name>
<feature type="compositionally biased region" description="Low complexity" evidence="2">
    <location>
        <begin position="214"/>
        <end position="225"/>
    </location>
</feature>
<dbReference type="GO" id="GO:0005634">
    <property type="term" value="C:nucleus"/>
    <property type="evidence" value="ECO:0007669"/>
    <property type="project" value="TreeGrafter"/>
</dbReference>
<keyword evidence="4" id="KW-1185">Reference proteome</keyword>
<reference evidence="3" key="1">
    <citation type="submission" date="2025-08" db="UniProtKB">
        <authorList>
            <consortium name="Ensembl"/>
        </authorList>
    </citation>
    <scope>IDENTIFICATION</scope>
</reference>
<feature type="region of interest" description="Disordered" evidence="2">
    <location>
        <begin position="182"/>
        <end position="232"/>
    </location>
</feature>
<dbReference type="GO" id="GO:0003723">
    <property type="term" value="F:RNA binding"/>
    <property type="evidence" value="ECO:0007669"/>
    <property type="project" value="UniProtKB-KW"/>
</dbReference>
<feature type="region of interest" description="Disordered" evidence="2">
    <location>
        <begin position="258"/>
        <end position="335"/>
    </location>
</feature>
<dbReference type="PANTHER" id="PTHR13968">
    <property type="entry name" value="HETEROGENEOUS NUCLEAR RIBONUCLEOPROTEIN"/>
    <property type="match status" value="1"/>
</dbReference>
<accession>A0A3B3Q5S6</accession>
<proteinExistence type="predicted"/>
<reference evidence="3" key="2">
    <citation type="submission" date="2025-09" db="UniProtKB">
        <authorList>
            <consortium name="Ensembl"/>
        </authorList>
    </citation>
    <scope>IDENTIFICATION</scope>
</reference>
<dbReference type="Ensembl" id="ENSPKIT00000025918.1">
    <property type="protein sequence ID" value="ENSPKIP00000001982.1"/>
    <property type="gene ID" value="ENSPKIG00000020053.1"/>
</dbReference>
<organism evidence="3 4">
    <name type="scientific">Paramormyrops kingsleyae</name>
    <dbReference type="NCBI Taxonomy" id="1676925"/>
    <lineage>
        <taxon>Eukaryota</taxon>
        <taxon>Metazoa</taxon>
        <taxon>Chordata</taxon>
        <taxon>Craniata</taxon>
        <taxon>Vertebrata</taxon>
        <taxon>Euteleostomi</taxon>
        <taxon>Actinopterygii</taxon>
        <taxon>Neopterygii</taxon>
        <taxon>Teleostei</taxon>
        <taxon>Osteoglossocephala</taxon>
        <taxon>Osteoglossomorpha</taxon>
        <taxon>Osteoglossiformes</taxon>
        <taxon>Mormyridae</taxon>
        <taxon>Paramormyrops</taxon>
    </lineage>
</organism>
<sequence>MHRCTVTQRDSIILQIKPGILPPPQNVPPGSSDYGLHAFLSPVLNRAYCSTFVLDFFTMKPVKMLKKTTTQNEKSRHATYCLGGISSVSYYLLSFGKEIKCETNVLDGGSVYIQSHFSLDGGELWGLEPTPFSTSHLALLLHTLCLCADICPSLHRSDYDLEYDCYQDDFYERVYDYQRVPASLPPLPHGPSPAKRPRSSSSSSRRRSRDRLSTKNSSRPSSSGSNRAKLKMEELQTIKRELTLIKVQIDGLLDSLDRMDQQRRDRTGSPPTRDGSLSGSPYHGVASSPDHSPSHSPRRRARRDRVGGESPELGEASDDDNHLMNPHSSDLEDDI</sequence>
<dbReference type="Proteomes" id="UP000261540">
    <property type="component" value="Unplaced"/>
</dbReference>
<dbReference type="PANTHER" id="PTHR13968:SF33">
    <property type="entry name" value="RRM DOMAIN-CONTAINING PROTEIN"/>
    <property type="match status" value="1"/>
</dbReference>
<feature type="compositionally biased region" description="Low complexity" evidence="2">
    <location>
        <begin position="286"/>
        <end position="295"/>
    </location>
</feature>
<evidence type="ECO:0000313" key="3">
    <source>
        <dbReference type="Ensembl" id="ENSPKIP00000001982.1"/>
    </source>
</evidence>